<comment type="caution">
    <text evidence="2">The sequence shown here is derived from an EMBL/GenBank/DDBJ whole genome shotgun (WGS) entry which is preliminary data.</text>
</comment>
<protein>
    <submittedName>
        <fullName evidence="2">Uncharacterized protein</fullName>
    </submittedName>
</protein>
<evidence type="ECO:0000313" key="3">
    <source>
        <dbReference type="Proteomes" id="UP001204772"/>
    </source>
</evidence>
<evidence type="ECO:0000256" key="1">
    <source>
        <dbReference type="SAM" id="Phobius"/>
    </source>
</evidence>
<feature type="transmembrane region" description="Helical" evidence="1">
    <location>
        <begin position="52"/>
        <end position="69"/>
    </location>
</feature>
<feature type="transmembrane region" description="Helical" evidence="1">
    <location>
        <begin position="74"/>
        <end position="91"/>
    </location>
</feature>
<feature type="transmembrane region" description="Helical" evidence="1">
    <location>
        <begin position="182"/>
        <end position="209"/>
    </location>
</feature>
<keyword evidence="1" id="KW-0812">Transmembrane</keyword>
<dbReference type="EMBL" id="JAMZEL010000002">
    <property type="protein sequence ID" value="MCP1382038.1"/>
    <property type="molecule type" value="Genomic_DNA"/>
</dbReference>
<reference evidence="2 3" key="1">
    <citation type="submission" date="2022-06" db="EMBL/GenBank/DDBJ databases">
        <title>Runella sp. S5 genome sequencing.</title>
        <authorList>
            <person name="Park S."/>
        </authorList>
    </citation>
    <scope>NUCLEOTIDE SEQUENCE [LARGE SCALE GENOMIC DNA]</scope>
    <source>
        <strain evidence="2 3">S5</strain>
    </source>
</reference>
<gene>
    <name evidence="2" type="ORF">NCI00_06355</name>
</gene>
<keyword evidence="1" id="KW-0472">Membrane</keyword>
<dbReference type="Proteomes" id="UP001204772">
    <property type="component" value="Unassembled WGS sequence"/>
</dbReference>
<organism evidence="2 3">
    <name type="scientific">Runella salmonicolor</name>
    <dbReference type="NCBI Taxonomy" id="2950278"/>
    <lineage>
        <taxon>Bacteria</taxon>
        <taxon>Pseudomonadati</taxon>
        <taxon>Bacteroidota</taxon>
        <taxon>Cytophagia</taxon>
        <taxon>Cytophagales</taxon>
        <taxon>Spirosomataceae</taxon>
        <taxon>Runella</taxon>
    </lineage>
</organism>
<evidence type="ECO:0000313" key="2">
    <source>
        <dbReference type="EMBL" id="MCP1382038.1"/>
    </source>
</evidence>
<feature type="transmembrane region" description="Helical" evidence="1">
    <location>
        <begin position="221"/>
        <end position="239"/>
    </location>
</feature>
<keyword evidence="3" id="KW-1185">Reference proteome</keyword>
<feature type="transmembrane region" description="Helical" evidence="1">
    <location>
        <begin position="307"/>
        <end position="328"/>
    </location>
</feature>
<feature type="transmembrane region" description="Helical" evidence="1">
    <location>
        <begin position="103"/>
        <end position="120"/>
    </location>
</feature>
<feature type="transmembrane region" description="Helical" evidence="1">
    <location>
        <begin position="12"/>
        <end position="40"/>
    </location>
</feature>
<accession>A0ABT1FN99</accession>
<sequence length="387" mass="43953">MRIILIVGILSIFLQPLLFSFLGLTVWIHSALFILIIYLFTLNNVKVYKNEMRVFYAVLSIFVYSFLFGKDLYLIGYINALLLPLVVYLSLNNSVNYKTYKTVLTIILVFFVALIIESYIERIFRFKLITIKDDSIIGTDLYNESQFRSNGLFGHPLSSAQFVLLIYTAFLAMKSVSSTKKIYVTFFVLISMMCFNARTATLLTGVGFLCYYFDHFSIKKVLAGISMGVGFTILVYYGISELGIGTRMLEMFGDNSSKTRTTVFRVFDFFDLNDFLWGPDNSFLSRTIKTVGNKGDEIIIENPIIDYLFRIGLIMTLILVVTYITFFSRISKGLTRHQKIILFTPSAISILSSISLAGGSVTLSNLVIMILILKYDSQSNTPLLVVR</sequence>
<feature type="transmembrane region" description="Helical" evidence="1">
    <location>
        <begin position="340"/>
        <end position="373"/>
    </location>
</feature>
<name>A0ABT1FN99_9BACT</name>
<dbReference type="RefSeq" id="WP_253526133.1">
    <property type="nucleotide sequence ID" value="NZ_JAMZEL010000002.1"/>
</dbReference>
<keyword evidence="1" id="KW-1133">Transmembrane helix</keyword>
<proteinExistence type="predicted"/>
<feature type="transmembrane region" description="Helical" evidence="1">
    <location>
        <begin position="152"/>
        <end position="170"/>
    </location>
</feature>